<dbReference type="EMBL" id="CABITT030000008">
    <property type="protein sequence ID" value="VVB17189.1"/>
    <property type="molecule type" value="Genomic_DNA"/>
</dbReference>
<name>A0A565CU47_9BRAS</name>
<gene>
    <name evidence="1" type="ORF">ANE_LOCUS27633</name>
</gene>
<keyword evidence="2" id="KW-1185">Reference proteome</keyword>
<proteinExistence type="predicted"/>
<sequence>MSPGLCMLRMRSGKRWRKRGRGRRRFANERRWRRNAGRRGLRCRRFRELGFRVVGLRRLTVWAGDWAGDDRRRRWAPSVDNCRWVEAM</sequence>
<reference evidence="1" key="1">
    <citation type="submission" date="2019-07" db="EMBL/GenBank/DDBJ databases">
        <authorList>
            <person name="Dittberner H."/>
        </authorList>
    </citation>
    <scope>NUCLEOTIDE SEQUENCE [LARGE SCALE GENOMIC DNA]</scope>
</reference>
<evidence type="ECO:0000313" key="2">
    <source>
        <dbReference type="Proteomes" id="UP000489600"/>
    </source>
</evidence>
<dbReference type="AlphaFoldDB" id="A0A565CU47"/>
<organism evidence="1 2">
    <name type="scientific">Arabis nemorensis</name>
    <dbReference type="NCBI Taxonomy" id="586526"/>
    <lineage>
        <taxon>Eukaryota</taxon>
        <taxon>Viridiplantae</taxon>
        <taxon>Streptophyta</taxon>
        <taxon>Embryophyta</taxon>
        <taxon>Tracheophyta</taxon>
        <taxon>Spermatophyta</taxon>
        <taxon>Magnoliopsida</taxon>
        <taxon>eudicotyledons</taxon>
        <taxon>Gunneridae</taxon>
        <taxon>Pentapetalae</taxon>
        <taxon>rosids</taxon>
        <taxon>malvids</taxon>
        <taxon>Brassicales</taxon>
        <taxon>Brassicaceae</taxon>
        <taxon>Arabideae</taxon>
        <taxon>Arabis</taxon>
    </lineage>
</organism>
<dbReference type="Proteomes" id="UP000489600">
    <property type="component" value="Unassembled WGS sequence"/>
</dbReference>
<comment type="caution">
    <text evidence="1">The sequence shown here is derived from an EMBL/GenBank/DDBJ whole genome shotgun (WGS) entry which is preliminary data.</text>
</comment>
<protein>
    <submittedName>
        <fullName evidence="1">Uncharacterized protein</fullName>
    </submittedName>
</protein>
<accession>A0A565CU47</accession>
<evidence type="ECO:0000313" key="1">
    <source>
        <dbReference type="EMBL" id="VVB17189.1"/>
    </source>
</evidence>